<dbReference type="InterPro" id="IPR057285">
    <property type="entry name" value="Pre-PUA_NSUN2"/>
</dbReference>
<dbReference type="PRINTS" id="PR02008">
    <property type="entry name" value="RCMTFAMILY"/>
</dbReference>
<dbReference type="InterPro" id="IPR023270">
    <property type="entry name" value="RCMT_NCL1"/>
</dbReference>
<dbReference type="Pfam" id="PF01189">
    <property type="entry name" value="Methyltr_RsmB-F"/>
    <property type="match status" value="1"/>
</dbReference>
<dbReference type="InterPro" id="IPR049560">
    <property type="entry name" value="MeTrfase_RsmB-F_NOP2_cat"/>
</dbReference>
<dbReference type="SUPFAM" id="SSF53335">
    <property type="entry name" value="S-adenosyl-L-methionine-dependent methyltransferases"/>
    <property type="match status" value="1"/>
</dbReference>
<comment type="subcellular location">
    <subcellularLocation>
        <location evidence="1">Nucleus</location>
    </subcellularLocation>
</comment>
<evidence type="ECO:0000256" key="6">
    <source>
        <dbReference type="ARBA" id="ARBA00022691"/>
    </source>
</evidence>
<feature type="binding site" evidence="10">
    <location>
        <position position="238"/>
    </location>
    <ligand>
        <name>S-adenosyl-L-methionine</name>
        <dbReference type="ChEBI" id="CHEBI:59789"/>
    </ligand>
</feature>
<evidence type="ECO:0000256" key="2">
    <source>
        <dbReference type="ARBA" id="ARBA00007494"/>
    </source>
</evidence>
<dbReference type="OrthoDB" id="6093671at2759"/>
<dbReference type="PROSITE" id="PS51686">
    <property type="entry name" value="SAM_MT_RSMB_NOP"/>
    <property type="match status" value="1"/>
</dbReference>
<evidence type="ECO:0000256" key="10">
    <source>
        <dbReference type="PROSITE-ProRule" id="PRU01023"/>
    </source>
</evidence>
<keyword evidence="4 10" id="KW-0489">Methyltransferase</keyword>
<dbReference type="EMBL" id="KN822006">
    <property type="protein sequence ID" value="KIM69473.1"/>
    <property type="molecule type" value="Genomic_DNA"/>
</dbReference>
<comment type="similarity">
    <text evidence="2 10">Belongs to the class I-like SAM-binding methyltransferase superfamily. RsmB/NOP family.</text>
</comment>
<feature type="compositionally biased region" description="Acidic residues" evidence="11">
    <location>
        <begin position="731"/>
        <end position="742"/>
    </location>
</feature>
<evidence type="ECO:0000256" key="7">
    <source>
        <dbReference type="ARBA" id="ARBA00022694"/>
    </source>
</evidence>
<dbReference type="AlphaFoldDB" id="A0A0C3A711"/>
<keyword evidence="3" id="KW-0820">tRNA-binding</keyword>
<dbReference type="PANTHER" id="PTHR22808:SF1">
    <property type="entry name" value="RNA CYTOSINE-C(5)-METHYLTRANSFERASE NSUN2-RELATED"/>
    <property type="match status" value="1"/>
</dbReference>
<feature type="binding site" evidence="10">
    <location>
        <begin position="142"/>
        <end position="148"/>
    </location>
    <ligand>
        <name>S-adenosyl-L-methionine</name>
        <dbReference type="ChEBI" id="CHEBI:59789"/>
    </ligand>
</feature>
<accession>A0A0C3A711</accession>
<evidence type="ECO:0000256" key="8">
    <source>
        <dbReference type="ARBA" id="ARBA00022884"/>
    </source>
</evidence>
<dbReference type="InParanoid" id="A0A0C3A711"/>
<evidence type="ECO:0000256" key="1">
    <source>
        <dbReference type="ARBA" id="ARBA00004123"/>
    </source>
</evidence>
<evidence type="ECO:0000256" key="9">
    <source>
        <dbReference type="ARBA" id="ARBA00023242"/>
    </source>
</evidence>
<dbReference type="PRINTS" id="PR02011">
    <property type="entry name" value="RCMTNCL1"/>
</dbReference>
<reference evidence="14" key="2">
    <citation type="submission" date="2015-01" db="EMBL/GenBank/DDBJ databases">
        <title>Evolutionary Origins and Diversification of the Mycorrhizal Mutualists.</title>
        <authorList>
            <consortium name="DOE Joint Genome Institute"/>
            <consortium name="Mycorrhizal Genomics Consortium"/>
            <person name="Kohler A."/>
            <person name="Kuo A."/>
            <person name="Nagy L.G."/>
            <person name="Floudas D."/>
            <person name="Copeland A."/>
            <person name="Barry K.W."/>
            <person name="Cichocki N."/>
            <person name="Veneault-Fourrey C."/>
            <person name="LaButti K."/>
            <person name="Lindquist E.A."/>
            <person name="Lipzen A."/>
            <person name="Lundell T."/>
            <person name="Morin E."/>
            <person name="Murat C."/>
            <person name="Riley R."/>
            <person name="Ohm R."/>
            <person name="Sun H."/>
            <person name="Tunlid A."/>
            <person name="Henrissat B."/>
            <person name="Grigoriev I.V."/>
            <person name="Hibbett D.S."/>
            <person name="Martin F."/>
        </authorList>
    </citation>
    <scope>NUCLEOTIDE SEQUENCE [LARGE SCALE GENOMIC DNA]</scope>
    <source>
        <strain evidence="14">Foug A</strain>
    </source>
</reference>
<evidence type="ECO:0000256" key="5">
    <source>
        <dbReference type="ARBA" id="ARBA00022679"/>
    </source>
</evidence>
<dbReference type="Proteomes" id="UP000053989">
    <property type="component" value="Unassembled WGS sequence"/>
</dbReference>
<feature type="compositionally biased region" description="Basic and acidic residues" evidence="11">
    <location>
        <begin position="716"/>
        <end position="730"/>
    </location>
</feature>
<evidence type="ECO:0000259" key="12">
    <source>
        <dbReference type="PROSITE" id="PS51686"/>
    </source>
</evidence>
<dbReference type="Pfam" id="PF25378">
    <property type="entry name" value="PUA_NSUN2"/>
    <property type="match status" value="1"/>
</dbReference>
<dbReference type="STRING" id="1036808.A0A0C3A711"/>
<dbReference type="Pfam" id="PF25376">
    <property type="entry name" value="Pre-PUA_NSUN2"/>
    <property type="match status" value="1"/>
</dbReference>
<dbReference type="GO" id="GO:0005737">
    <property type="term" value="C:cytoplasm"/>
    <property type="evidence" value="ECO:0007669"/>
    <property type="project" value="TreeGrafter"/>
</dbReference>
<dbReference type="HOGENOM" id="CLU_005316_4_2_1"/>
<dbReference type="GO" id="GO:0016428">
    <property type="term" value="F:tRNA (cytidine-5-)-methyltransferase activity"/>
    <property type="evidence" value="ECO:0007669"/>
    <property type="project" value="InterPro"/>
</dbReference>
<evidence type="ECO:0000313" key="13">
    <source>
        <dbReference type="EMBL" id="KIM69473.1"/>
    </source>
</evidence>
<dbReference type="InterPro" id="IPR018314">
    <property type="entry name" value="RsmB/NOL1/NOP2-like_CS"/>
</dbReference>
<feature type="domain" description="SAM-dependent MTase RsmB/NOP-type" evidence="12">
    <location>
        <begin position="24"/>
        <end position="405"/>
    </location>
</feature>
<keyword evidence="9" id="KW-0539">Nucleus</keyword>
<dbReference type="GO" id="GO:0030488">
    <property type="term" value="P:tRNA methylation"/>
    <property type="evidence" value="ECO:0007669"/>
    <property type="project" value="TreeGrafter"/>
</dbReference>
<evidence type="ECO:0000256" key="11">
    <source>
        <dbReference type="SAM" id="MobiDB-lite"/>
    </source>
</evidence>
<dbReference type="PANTHER" id="PTHR22808">
    <property type="entry name" value="NCL1 YEAST -RELATED NOL1/NOP2/FMU SUN DOMAIN-CONTAINING"/>
    <property type="match status" value="1"/>
</dbReference>
<dbReference type="InterPro" id="IPR029063">
    <property type="entry name" value="SAM-dependent_MTases_sf"/>
</dbReference>
<proteinExistence type="inferred from homology"/>
<keyword evidence="14" id="KW-1185">Reference proteome</keyword>
<sequence length="742" mass="82729">MHNQRFADYYKAQNIVPDDEWDQLMDAFRRPLPTTFRITGSRDIAHTLGNTIQEIYVPTLNNLVFEGETIPPPTNIPWYPDDLAWQFNVSKKVLRRSPEFKKFHSFLVHETDVGNISRQEAVSMLPPLFMDVQPHHKVIDLCAAPGSKTAQLLEALHADDTSTSTSIPPGLLIANDSDSRRSHLLIHQSARLPSPAFMVTNLDASIYPVLKLPSCPHDNRRAVKKTSSQLLFDRILCDVPCSGDGTLRKNLGIWKRWQPMDGNGLHSLQTRILQRAMRMLAPDGRIVYSTCSLNPVENEAVVAAALNSNLGMFELVDVSKQLPELIRRSGLTTWSPTIDRNVNTSFGSYDAYIRSLPEDKRADTKLLETHWPPSNTEDMYLERCMRIYPHLQDTGGFFVAVFERKASHKSSNLAHVPKRVAEDSDTASHAPETKKVRLETSTQIEVAKDNIAISRVDTDTMVANPITTDGKQETIEQSQGQMTETAHGNSTLADPSFKEMPHTFLQPNDPALLTCINQLNLAPSFPSSTVLVRNPAGEPVRSFYLTNSLVKSVVQANDYTRMRLMASGTKVITKQEAARGTDAQYRVLGEGLPVVLPYIKPETIMHADFGALKVLLQSYYPLCTSFVEPFRSEMEARGPGSHVARFIAGMSSDTTLSRDLVLPLWKSNVSVSLMIDKKAKSALSLRLFGEDLTVAAREQGRKKKLAGPGAEAATADEPRNLEDDRDRENDENSVDGDAEFHE</sequence>
<keyword evidence="6 10" id="KW-0949">S-adenosyl-L-methionine</keyword>
<dbReference type="GO" id="GO:0005634">
    <property type="term" value="C:nucleus"/>
    <property type="evidence" value="ECO:0007669"/>
    <property type="project" value="UniProtKB-SubCell"/>
</dbReference>
<keyword evidence="8 10" id="KW-0694">RNA-binding</keyword>
<protein>
    <recommendedName>
        <fullName evidence="12">SAM-dependent MTase RsmB/NOP-type domain-containing protein</fullName>
    </recommendedName>
</protein>
<dbReference type="Gene3D" id="3.40.50.150">
    <property type="entry name" value="Vaccinia Virus protein VP39"/>
    <property type="match status" value="1"/>
</dbReference>
<dbReference type="PROSITE" id="PS01153">
    <property type="entry name" value="NOL1_NOP2_SUN"/>
    <property type="match status" value="1"/>
</dbReference>
<evidence type="ECO:0000256" key="4">
    <source>
        <dbReference type="ARBA" id="ARBA00022603"/>
    </source>
</evidence>
<evidence type="ECO:0000256" key="3">
    <source>
        <dbReference type="ARBA" id="ARBA00022555"/>
    </source>
</evidence>
<dbReference type="FunCoup" id="A0A0C3A711">
    <property type="interactions" value="962"/>
</dbReference>
<gene>
    <name evidence="13" type="ORF">SCLCIDRAFT_102493</name>
</gene>
<evidence type="ECO:0000313" key="14">
    <source>
        <dbReference type="Proteomes" id="UP000053989"/>
    </source>
</evidence>
<dbReference type="InterPro" id="IPR001678">
    <property type="entry name" value="MeTrfase_RsmB-F_NOP2_dom"/>
</dbReference>
<feature type="region of interest" description="Disordered" evidence="11">
    <location>
        <begin position="699"/>
        <end position="742"/>
    </location>
</feature>
<feature type="binding site" evidence="10">
    <location>
        <position position="203"/>
    </location>
    <ligand>
        <name>S-adenosyl-L-methionine</name>
        <dbReference type="ChEBI" id="CHEBI:59789"/>
    </ligand>
</feature>
<dbReference type="GO" id="GO:0000049">
    <property type="term" value="F:tRNA binding"/>
    <property type="evidence" value="ECO:0007669"/>
    <property type="project" value="UniProtKB-KW"/>
</dbReference>
<dbReference type="InterPro" id="IPR023267">
    <property type="entry name" value="RCMT"/>
</dbReference>
<name>A0A0C3A711_9AGAM</name>
<keyword evidence="5 10" id="KW-0808">Transferase</keyword>
<dbReference type="InterPro" id="IPR057286">
    <property type="entry name" value="PUA_NSUN2"/>
</dbReference>
<reference evidence="13 14" key="1">
    <citation type="submission" date="2014-04" db="EMBL/GenBank/DDBJ databases">
        <authorList>
            <consortium name="DOE Joint Genome Institute"/>
            <person name="Kuo A."/>
            <person name="Kohler A."/>
            <person name="Nagy L.G."/>
            <person name="Floudas D."/>
            <person name="Copeland A."/>
            <person name="Barry K.W."/>
            <person name="Cichocki N."/>
            <person name="Veneault-Fourrey C."/>
            <person name="LaButti K."/>
            <person name="Lindquist E.A."/>
            <person name="Lipzen A."/>
            <person name="Lundell T."/>
            <person name="Morin E."/>
            <person name="Murat C."/>
            <person name="Sun H."/>
            <person name="Tunlid A."/>
            <person name="Henrissat B."/>
            <person name="Grigoriev I.V."/>
            <person name="Hibbett D.S."/>
            <person name="Martin F."/>
            <person name="Nordberg H.P."/>
            <person name="Cantor M.N."/>
            <person name="Hua S.X."/>
        </authorList>
    </citation>
    <scope>NUCLEOTIDE SEQUENCE [LARGE SCALE GENOMIC DNA]</scope>
    <source>
        <strain evidence="13 14">Foug A</strain>
    </source>
</reference>
<organism evidence="13 14">
    <name type="scientific">Scleroderma citrinum Foug A</name>
    <dbReference type="NCBI Taxonomy" id="1036808"/>
    <lineage>
        <taxon>Eukaryota</taxon>
        <taxon>Fungi</taxon>
        <taxon>Dikarya</taxon>
        <taxon>Basidiomycota</taxon>
        <taxon>Agaricomycotina</taxon>
        <taxon>Agaricomycetes</taxon>
        <taxon>Agaricomycetidae</taxon>
        <taxon>Boletales</taxon>
        <taxon>Sclerodermatineae</taxon>
        <taxon>Sclerodermataceae</taxon>
        <taxon>Scleroderma</taxon>
    </lineage>
</organism>
<feature type="binding site" evidence="10">
    <location>
        <position position="176"/>
    </location>
    <ligand>
        <name>S-adenosyl-L-methionine</name>
        <dbReference type="ChEBI" id="CHEBI:59789"/>
    </ligand>
</feature>
<feature type="active site" description="Nucleophile" evidence="10">
    <location>
        <position position="291"/>
    </location>
</feature>
<keyword evidence="7" id="KW-0819">tRNA processing</keyword>